<keyword evidence="2" id="KW-1185">Reference proteome</keyword>
<dbReference type="Proteomes" id="UP000028181">
    <property type="component" value="Chromosome I"/>
</dbReference>
<evidence type="ECO:0008006" key="3">
    <source>
        <dbReference type="Google" id="ProtNLM"/>
    </source>
</evidence>
<dbReference type="eggNOG" id="ENOG502ZYU0">
    <property type="taxonomic scope" value="Bacteria"/>
</dbReference>
<dbReference type="RefSeq" id="WP_007772754.1">
    <property type="nucleotide sequence ID" value="NZ_HG938353.1"/>
</dbReference>
<sequence length="80" mass="9000">MPQASWQKPVRVAFGQLGTEVINGPFEALALLTDRWPDMRGPHFVKARSVCRAALDGRRSPEEARQQFEEAVSEAQLHLN</sequence>
<dbReference type="InterPro" id="IPR010385">
    <property type="entry name" value="DUF982"/>
</dbReference>
<organism evidence="1 2">
    <name type="scientific">Neorhizobium galegae bv. orientalis str. HAMBI 540</name>
    <dbReference type="NCBI Taxonomy" id="1028800"/>
    <lineage>
        <taxon>Bacteria</taxon>
        <taxon>Pseudomonadati</taxon>
        <taxon>Pseudomonadota</taxon>
        <taxon>Alphaproteobacteria</taxon>
        <taxon>Hyphomicrobiales</taxon>
        <taxon>Rhizobiaceae</taxon>
        <taxon>Rhizobium/Agrobacterium group</taxon>
        <taxon>Neorhizobium</taxon>
    </lineage>
</organism>
<name>A0A068SPA7_NEOGA</name>
<proteinExistence type="predicted"/>
<dbReference type="OrthoDB" id="8289987at2"/>
<dbReference type="EMBL" id="HG938353">
    <property type="protein sequence ID" value="CDN47616.1"/>
    <property type="molecule type" value="Genomic_DNA"/>
</dbReference>
<dbReference type="HOGENOM" id="CLU_134423_3_2_5"/>
<dbReference type="GeneID" id="24258113"/>
<dbReference type="KEGG" id="ngg:RG540_CH14370"/>
<dbReference type="Gene3D" id="6.10.250.730">
    <property type="match status" value="1"/>
</dbReference>
<dbReference type="PATRIC" id="fig|1028800.3.peg.1448"/>
<dbReference type="Pfam" id="PF06169">
    <property type="entry name" value="DUF982"/>
    <property type="match status" value="1"/>
</dbReference>
<dbReference type="AlphaFoldDB" id="A0A068SPA7"/>
<reference evidence="2" key="1">
    <citation type="journal article" date="2014" name="BMC Genomics">
        <title>Genome sequencing of two Neorhizobium galegae strains reveals a noeT gene responsible for the unusual acetylation of the nodulation factors.</title>
        <authorList>
            <person name="Osterman J."/>
            <person name="Marsh J."/>
            <person name="Laine P.K."/>
            <person name="Zeng Z."/>
            <person name="Alatalo E."/>
            <person name="Sullivan J.T."/>
            <person name="Young J.P."/>
            <person name="Thomas-Oates J."/>
            <person name="Paulin L."/>
            <person name="Lindstrom K."/>
        </authorList>
    </citation>
    <scope>NUCLEOTIDE SEQUENCE [LARGE SCALE GENOMIC DNA]</scope>
    <source>
        <strain evidence="2">HAMBI 540</strain>
    </source>
</reference>
<gene>
    <name evidence="1" type="ORF">RG540_CH14370</name>
</gene>
<evidence type="ECO:0000313" key="2">
    <source>
        <dbReference type="Proteomes" id="UP000028181"/>
    </source>
</evidence>
<evidence type="ECO:0000313" key="1">
    <source>
        <dbReference type="EMBL" id="CDN47616.1"/>
    </source>
</evidence>
<accession>A0A068SPA7</accession>
<protein>
    <recommendedName>
        <fullName evidence="3">DUF982 domain-containing protein</fullName>
    </recommendedName>
</protein>